<sequence>MILQTWGDVIVASLQEVWISLASFIPLLIGALVVFLVGWVVAVALGKAVEQIVRALRVDTLLHKLDIGHAVERAGWRLNTGAFVGWLVKWSLVISFLLASVNILGLTAVSDFLKDILLYVPNVVVAALILVIAALVADVVERAVRGSVEAAGYRGSLVGVTARWAIWIFAFFAILPQLGIATALVQTLVTGLVAALAIAFGLAFGLGGKETASAFLERMRSELRR</sequence>
<keyword evidence="1" id="KW-0472">Membrane</keyword>
<accession>A0A1G2KU97</accession>
<feature type="transmembrane region" description="Helical" evidence="1">
    <location>
        <begin position="164"/>
        <end position="185"/>
    </location>
</feature>
<proteinExistence type="predicted"/>
<gene>
    <name evidence="2" type="ORF">A3C92_00490</name>
</gene>
<keyword evidence="1" id="KW-0812">Transmembrane</keyword>
<dbReference type="Gene3D" id="1.10.287.1260">
    <property type="match status" value="1"/>
</dbReference>
<evidence type="ECO:0000313" key="2">
    <source>
        <dbReference type="EMBL" id="OHA03035.1"/>
    </source>
</evidence>
<dbReference type="PANTHER" id="PTHR30221:SF1">
    <property type="entry name" value="SMALL-CONDUCTANCE MECHANOSENSITIVE CHANNEL"/>
    <property type="match status" value="1"/>
</dbReference>
<dbReference type="InterPro" id="IPR008910">
    <property type="entry name" value="MSC_TM_helix"/>
</dbReference>
<feature type="transmembrane region" description="Helical" evidence="1">
    <location>
        <begin position="83"/>
        <end position="104"/>
    </location>
</feature>
<evidence type="ECO:0000256" key="1">
    <source>
        <dbReference type="SAM" id="Phobius"/>
    </source>
</evidence>
<dbReference type="Pfam" id="PF05552">
    <property type="entry name" value="MS_channel_1st_1"/>
    <property type="match status" value="2"/>
</dbReference>
<dbReference type="AlphaFoldDB" id="A0A1G2KU97"/>
<dbReference type="InterPro" id="IPR045275">
    <property type="entry name" value="MscS_archaea/bacteria_type"/>
</dbReference>
<evidence type="ECO:0000313" key="3">
    <source>
        <dbReference type="Proteomes" id="UP000177177"/>
    </source>
</evidence>
<dbReference type="GO" id="GO:0008381">
    <property type="term" value="F:mechanosensitive monoatomic ion channel activity"/>
    <property type="evidence" value="ECO:0007669"/>
    <property type="project" value="InterPro"/>
</dbReference>
<feature type="transmembrane region" description="Helical" evidence="1">
    <location>
        <begin position="191"/>
        <end position="216"/>
    </location>
</feature>
<reference evidence="2 3" key="1">
    <citation type="journal article" date="2016" name="Nat. Commun.">
        <title>Thousands of microbial genomes shed light on interconnected biogeochemical processes in an aquifer system.</title>
        <authorList>
            <person name="Anantharaman K."/>
            <person name="Brown C.T."/>
            <person name="Hug L.A."/>
            <person name="Sharon I."/>
            <person name="Castelle C.J."/>
            <person name="Probst A.J."/>
            <person name="Thomas B.C."/>
            <person name="Singh A."/>
            <person name="Wilkins M.J."/>
            <person name="Karaoz U."/>
            <person name="Brodie E.L."/>
            <person name="Williams K.H."/>
            <person name="Hubbard S.S."/>
            <person name="Banfield J.F."/>
        </authorList>
    </citation>
    <scope>NUCLEOTIDE SEQUENCE [LARGE SCALE GENOMIC DNA]</scope>
</reference>
<feature type="transmembrane region" description="Helical" evidence="1">
    <location>
        <begin position="17"/>
        <end position="45"/>
    </location>
</feature>
<name>A0A1G2KU97_9BACT</name>
<feature type="transmembrane region" description="Helical" evidence="1">
    <location>
        <begin position="116"/>
        <end position="137"/>
    </location>
</feature>
<evidence type="ECO:0008006" key="4">
    <source>
        <dbReference type="Google" id="ProtNLM"/>
    </source>
</evidence>
<dbReference type="Proteomes" id="UP000177177">
    <property type="component" value="Unassembled WGS sequence"/>
</dbReference>
<keyword evidence="1" id="KW-1133">Transmembrane helix</keyword>
<protein>
    <recommendedName>
        <fullName evidence="4">Small-conductance mechanosensitive ion channel</fullName>
    </recommendedName>
</protein>
<organism evidence="2 3">
    <name type="scientific">Candidatus Sungbacteria bacterium RIFCSPHIGHO2_02_FULL_53_17</name>
    <dbReference type="NCBI Taxonomy" id="1802275"/>
    <lineage>
        <taxon>Bacteria</taxon>
        <taxon>Candidatus Sungiibacteriota</taxon>
    </lineage>
</organism>
<dbReference type="PANTHER" id="PTHR30221">
    <property type="entry name" value="SMALL-CONDUCTANCE MECHANOSENSITIVE CHANNEL"/>
    <property type="match status" value="1"/>
</dbReference>
<dbReference type="EMBL" id="MHQN01000025">
    <property type="protein sequence ID" value="OHA03035.1"/>
    <property type="molecule type" value="Genomic_DNA"/>
</dbReference>
<comment type="caution">
    <text evidence="2">The sequence shown here is derived from an EMBL/GenBank/DDBJ whole genome shotgun (WGS) entry which is preliminary data.</text>
</comment>